<dbReference type="InterPro" id="IPR011701">
    <property type="entry name" value="MFS"/>
</dbReference>
<evidence type="ECO:0000256" key="1">
    <source>
        <dbReference type="ARBA" id="ARBA00004651"/>
    </source>
</evidence>
<dbReference type="InterPro" id="IPR004638">
    <property type="entry name" value="EmrB-like"/>
</dbReference>
<evidence type="ECO:0000256" key="7">
    <source>
        <dbReference type="SAM" id="Phobius"/>
    </source>
</evidence>
<feature type="transmembrane region" description="Helical" evidence="7">
    <location>
        <begin position="335"/>
        <end position="356"/>
    </location>
</feature>
<keyword evidence="3" id="KW-1003">Cell membrane</keyword>
<sequence>MKPTEIYHQITPLERIAITITLMIGHFLAILNTTVVNTIMPKLLGPLSTDLYGVQWVGISYMISAAITLLFVETFSRYVGYALCYTIGLILFITFSAFSGLANSLPQMIIFRSFQGVGEAFIMATAQTILLNVYPPEKRGTAMGIYSLGVSFAPALGPTVGGFLTEYISWRWAFYINVPIGILDLVAATFFLPYTLGKRKEFSFNFISYGLISLATIFLLIAVSKGQQYGWFQSTFIVSFLILSLTFYSLYFASELMSKKPLIDFKIYTIPEFGLAMAFQFFILGFVMYQVFYLIPIYYQNLKGLTTFQAGLHMLSYASFTGIFAIISGKLSDKFSPIIILSVNFLILSVTTIFLLPKLNYYTPALKAAILTIPLGIAMGCFFAPLTTLAFRNLGEKTGLGVVLFHYQRFVGGSIGIAIATNTLEKRTNYHFLRITELQEFRYVNMLVEKWWYNAQKYFSESYAFKKAKALLYKTEYIQALSFAFQDTFKQTFFWTQIGGIFLIILILYKLKILTFKSSIYNKKLIKNFR</sequence>
<evidence type="ECO:0000313" key="9">
    <source>
        <dbReference type="EMBL" id="HGQ85023.1"/>
    </source>
</evidence>
<dbReference type="InterPro" id="IPR036259">
    <property type="entry name" value="MFS_trans_sf"/>
</dbReference>
<dbReference type="Pfam" id="PF07690">
    <property type="entry name" value="MFS_1"/>
    <property type="match status" value="1"/>
</dbReference>
<feature type="transmembrane region" description="Helical" evidence="7">
    <location>
        <begin position="273"/>
        <end position="299"/>
    </location>
</feature>
<evidence type="ECO:0000256" key="4">
    <source>
        <dbReference type="ARBA" id="ARBA00022692"/>
    </source>
</evidence>
<keyword evidence="5 7" id="KW-1133">Transmembrane helix</keyword>
<dbReference type="NCBIfam" id="TIGR00711">
    <property type="entry name" value="efflux_EmrB"/>
    <property type="match status" value="1"/>
</dbReference>
<dbReference type="PROSITE" id="PS50850">
    <property type="entry name" value="MFS"/>
    <property type="match status" value="1"/>
</dbReference>
<evidence type="ECO:0000259" key="8">
    <source>
        <dbReference type="PROSITE" id="PS50850"/>
    </source>
</evidence>
<evidence type="ECO:0000256" key="3">
    <source>
        <dbReference type="ARBA" id="ARBA00022475"/>
    </source>
</evidence>
<organism evidence="9">
    <name type="scientific">Thermodesulfobacterium geofontis</name>
    <dbReference type="NCBI Taxonomy" id="1295609"/>
    <lineage>
        <taxon>Bacteria</taxon>
        <taxon>Pseudomonadati</taxon>
        <taxon>Thermodesulfobacteriota</taxon>
        <taxon>Thermodesulfobacteria</taxon>
        <taxon>Thermodesulfobacteriales</taxon>
        <taxon>Thermodesulfobacteriaceae</taxon>
        <taxon>Thermodesulfobacterium</taxon>
    </lineage>
</organism>
<dbReference type="Gene3D" id="1.20.1720.10">
    <property type="entry name" value="Multidrug resistance protein D"/>
    <property type="match status" value="1"/>
</dbReference>
<dbReference type="PRINTS" id="PR01036">
    <property type="entry name" value="TCRTETB"/>
</dbReference>
<dbReference type="GO" id="GO:0005886">
    <property type="term" value="C:plasma membrane"/>
    <property type="evidence" value="ECO:0007669"/>
    <property type="project" value="UniProtKB-SubCell"/>
</dbReference>
<feature type="transmembrane region" description="Helical" evidence="7">
    <location>
        <begin position="492"/>
        <end position="509"/>
    </location>
</feature>
<dbReference type="PANTHER" id="PTHR23501:SF174">
    <property type="entry name" value="MULTIDRUG EXPORT PROTEIN EMRB-RELATED"/>
    <property type="match status" value="1"/>
</dbReference>
<name>A0A7C4NTP1_9BACT</name>
<comment type="subcellular location">
    <subcellularLocation>
        <location evidence="1">Cell membrane</location>
        <topology evidence="1">Multi-pass membrane protein</topology>
    </subcellularLocation>
</comment>
<reference evidence="9" key="1">
    <citation type="journal article" date="2020" name="mSystems">
        <title>Genome- and Community-Level Interaction Insights into Carbon Utilization and Element Cycling Functions of Hydrothermarchaeota in Hydrothermal Sediment.</title>
        <authorList>
            <person name="Zhou Z."/>
            <person name="Liu Y."/>
            <person name="Xu W."/>
            <person name="Pan J."/>
            <person name="Luo Z.H."/>
            <person name="Li M."/>
        </authorList>
    </citation>
    <scope>NUCLEOTIDE SEQUENCE [LARGE SCALE GENOMIC DNA]</scope>
    <source>
        <strain evidence="9">SpSt-6</strain>
    </source>
</reference>
<feature type="transmembrane region" description="Helical" evidence="7">
    <location>
        <begin position="114"/>
        <end position="133"/>
    </location>
</feature>
<dbReference type="AlphaFoldDB" id="A0A7C4NTP1"/>
<evidence type="ECO:0000256" key="5">
    <source>
        <dbReference type="ARBA" id="ARBA00022989"/>
    </source>
</evidence>
<comment type="caution">
    <text evidence="9">The sequence shown here is derived from an EMBL/GenBank/DDBJ whole genome shotgun (WGS) entry which is preliminary data.</text>
</comment>
<gene>
    <name evidence="9" type="ORF">ENT66_01125</name>
</gene>
<keyword evidence="6 7" id="KW-0472">Membrane</keyword>
<dbReference type="SUPFAM" id="SSF103473">
    <property type="entry name" value="MFS general substrate transporter"/>
    <property type="match status" value="1"/>
</dbReference>
<dbReference type="CDD" id="cd17503">
    <property type="entry name" value="MFS_LmrB_MDR_like"/>
    <property type="match status" value="1"/>
</dbReference>
<feature type="transmembrane region" description="Helical" evidence="7">
    <location>
        <begin position="311"/>
        <end position="329"/>
    </location>
</feature>
<evidence type="ECO:0000256" key="6">
    <source>
        <dbReference type="ARBA" id="ARBA00023136"/>
    </source>
</evidence>
<feature type="transmembrane region" description="Helical" evidence="7">
    <location>
        <begin position="16"/>
        <end position="39"/>
    </location>
</feature>
<protein>
    <submittedName>
        <fullName evidence="9">DHA2 family efflux MFS transporter permease subunit</fullName>
    </submittedName>
</protein>
<dbReference type="Gene3D" id="1.20.1250.20">
    <property type="entry name" value="MFS general substrate transporter like domains"/>
    <property type="match status" value="1"/>
</dbReference>
<feature type="domain" description="Major facilitator superfamily (MFS) profile" evidence="8">
    <location>
        <begin position="18"/>
        <end position="517"/>
    </location>
</feature>
<accession>A0A7C4NTP1</accession>
<evidence type="ECO:0000256" key="2">
    <source>
        <dbReference type="ARBA" id="ARBA00022448"/>
    </source>
</evidence>
<keyword evidence="2" id="KW-0813">Transport</keyword>
<feature type="transmembrane region" description="Helical" evidence="7">
    <location>
        <begin position="368"/>
        <end position="391"/>
    </location>
</feature>
<dbReference type="GO" id="GO:0022857">
    <property type="term" value="F:transmembrane transporter activity"/>
    <property type="evidence" value="ECO:0007669"/>
    <property type="project" value="InterPro"/>
</dbReference>
<keyword evidence="4 7" id="KW-0812">Transmembrane</keyword>
<feature type="transmembrane region" description="Helical" evidence="7">
    <location>
        <begin position="51"/>
        <end position="72"/>
    </location>
</feature>
<dbReference type="EMBL" id="DSZN01000015">
    <property type="protein sequence ID" value="HGQ85023.1"/>
    <property type="molecule type" value="Genomic_DNA"/>
</dbReference>
<proteinExistence type="predicted"/>
<feature type="transmembrane region" description="Helical" evidence="7">
    <location>
        <begin position="172"/>
        <end position="194"/>
    </location>
</feature>
<feature type="transmembrane region" description="Helical" evidence="7">
    <location>
        <begin position="78"/>
        <end position="102"/>
    </location>
</feature>
<dbReference type="PANTHER" id="PTHR23501">
    <property type="entry name" value="MAJOR FACILITATOR SUPERFAMILY"/>
    <property type="match status" value="1"/>
</dbReference>
<feature type="transmembrane region" description="Helical" evidence="7">
    <location>
        <begin position="235"/>
        <end position="253"/>
    </location>
</feature>
<feature type="transmembrane region" description="Helical" evidence="7">
    <location>
        <begin position="206"/>
        <end position="223"/>
    </location>
</feature>
<dbReference type="InterPro" id="IPR020846">
    <property type="entry name" value="MFS_dom"/>
</dbReference>
<feature type="transmembrane region" description="Helical" evidence="7">
    <location>
        <begin position="145"/>
        <end position="165"/>
    </location>
</feature>